<evidence type="ECO:0000313" key="3">
    <source>
        <dbReference type="Proteomes" id="UP000580250"/>
    </source>
</evidence>
<name>A0A6V7UBW0_MELEN</name>
<dbReference type="EMBL" id="CAJEWN010000052">
    <property type="protein sequence ID" value="CAD2153038.1"/>
    <property type="molecule type" value="Genomic_DNA"/>
</dbReference>
<reference evidence="2 3" key="1">
    <citation type="submission" date="2020-08" db="EMBL/GenBank/DDBJ databases">
        <authorList>
            <person name="Koutsovoulos G."/>
            <person name="Danchin GJ E."/>
        </authorList>
    </citation>
    <scope>NUCLEOTIDE SEQUENCE [LARGE SCALE GENOMIC DNA]</scope>
</reference>
<comment type="caution">
    <text evidence="2">The sequence shown here is derived from an EMBL/GenBank/DDBJ whole genome shotgun (WGS) entry which is preliminary data.</text>
</comment>
<gene>
    <name evidence="2" type="ORF">MENT_LOCUS10977</name>
</gene>
<organism evidence="2 3">
    <name type="scientific">Meloidogyne enterolobii</name>
    <name type="common">Root-knot nematode worm</name>
    <name type="synonym">Meloidogyne mayaguensis</name>
    <dbReference type="NCBI Taxonomy" id="390850"/>
    <lineage>
        <taxon>Eukaryota</taxon>
        <taxon>Metazoa</taxon>
        <taxon>Ecdysozoa</taxon>
        <taxon>Nematoda</taxon>
        <taxon>Chromadorea</taxon>
        <taxon>Rhabditida</taxon>
        <taxon>Tylenchina</taxon>
        <taxon>Tylenchomorpha</taxon>
        <taxon>Tylenchoidea</taxon>
        <taxon>Meloidogynidae</taxon>
        <taxon>Meloidogyninae</taxon>
        <taxon>Meloidogyne</taxon>
    </lineage>
</organism>
<dbReference type="AlphaFoldDB" id="A0A6V7UBW0"/>
<proteinExistence type="predicted"/>
<evidence type="ECO:0000313" key="2">
    <source>
        <dbReference type="EMBL" id="CAD2153038.1"/>
    </source>
</evidence>
<evidence type="ECO:0000256" key="1">
    <source>
        <dbReference type="SAM" id="SignalP"/>
    </source>
</evidence>
<protein>
    <submittedName>
        <fullName evidence="2">Uncharacterized protein</fullName>
    </submittedName>
</protein>
<sequence length="450" mass="53600">MPKIIKLSKYFLLFILIIISINYVKTNDPPDNQSEILIKNSKKELFGKLLRKILVKYSNGEIQINEENELVNIIELPTPTIVALIKDIEDILTKKFIKINTEANRGIECRETTKLYLDNGGFYLFLWEANLIKTKPTIWETEPIKEKIMFKWFFEFFERLCYNLGNYLIEMTNKNNKYEIKQPLSVQFVKAIKCLDLFDSEEEERGVFTEGVFELAFPDSVKIYFDMKEDWKVRELVREDNLLTFKLLSEKRFWIGELFWTLEWIAHNWMNMEDALNNRLDENIFTNLSKEYIPSLSTRLLEIIWKNAEIKKLKLKPDIVILKFGTRLAGRLLRLLTNNAILYFNQPLNIKIKLENLQAELKDKFNIKNLEYAQNNLSVVIDELVGSEVFIHFEEALNIKWHSYNVVTHFIRNIHRHILVILNSLSIRELKYHDLITINKEFETFLEIFY</sequence>
<feature type="signal peptide" evidence="1">
    <location>
        <begin position="1"/>
        <end position="26"/>
    </location>
</feature>
<dbReference type="Proteomes" id="UP000580250">
    <property type="component" value="Unassembled WGS sequence"/>
</dbReference>
<keyword evidence="1" id="KW-0732">Signal</keyword>
<feature type="chain" id="PRO_5027712322" evidence="1">
    <location>
        <begin position="27"/>
        <end position="450"/>
    </location>
</feature>
<accession>A0A6V7UBW0</accession>